<dbReference type="Proteomes" id="UP001597459">
    <property type="component" value="Unassembled WGS sequence"/>
</dbReference>
<dbReference type="EMBL" id="JBHULX010000021">
    <property type="protein sequence ID" value="MFD2591523.1"/>
    <property type="molecule type" value="Genomic_DNA"/>
</dbReference>
<evidence type="ECO:0000256" key="1">
    <source>
        <dbReference type="SAM" id="SignalP"/>
    </source>
</evidence>
<dbReference type="SUPFAM" id="SSF49464">
    <property type="entry name" value="Carboxypeptidase regulatory domain-like"/>
    <property type="match status" value="1"/>
</dbReference>
<dbReference type="Pfam" id="PF13715">
    <property type="entry name" value="CarbopepD_reg_2"/>
    <property type="match status" value="1"/>
</dbReference>
<comment type="caution">
    <text evidence="2">The sequence shown here is derived from an EMBL/GenBank/DDBJ whole genome shotgun (WGS) entry which is preliminary data.</text>
</comment>
<dbReference type="Gene3D" id="2.60.40.1120">
    <property type="entry name" value="Carboxypeptidase-like, regulatory domain"/>
    <property type="match status" value="1"/>
</dbReference>
<feature type="chain" id="PRO_5046126571" evidence="1">
    <location>
        <begin position="20"/>
        <end position="912"/>
    </location>
</feature>
<evidence type="ECO:0000313" key="3">
    <source>
        <dbReference type="Proteomes" id="UP001597459"/>
    </source>
</evidence>
<accession>A0ABW5N8D1</accession>
<sequence>MKIIYMLLLLIGATWGATAQKVVLSGKVQDEKGNVLEMANVIAYKNSGTEMVAYGISNDQGKYKLVVPGDAMYTLKVSYLGLTADDREIKVSKTDQTIDFIMKADENSLDEVELVYEMPVVVKGDTVVYNTDSFTNGAEKKLGDVLKKLPGIEVTENGEIEVEGKKVSKVMVEGKDFFDGNSKLATGNIPADALDKVEVLRNYEEVDQMRGLSNSQDQVAINVKLKEGKKNFWFGDVKAGAGVGNTERHLVKPKLFYYNPAYSLNLLGDINDIGEVPFTLHDYFNFTGGLRNLEKGGTSLDFSLDNIGLSLLGNNRAREVATKFGAANFSYNKIKGLDISGYSIFNKTRTSLLTNIRRLYIDNTPSDTDNTIEEVTQAAEQNNQIGMLKLNAVYKPSTKLRIDYDLLGKISSLEETSSFLSRREEAIEDIRENGENKPASLTQNINAYYTATTKDVFSFSAQHLLQKEIPLYNAIRDDIPFRGVFTTIHNPIDPTQDTFYPLKQSDRYDINQEKEIRTNKLDSRLDYYRVLTKKSNLNFYAGNTLSHQRFTSRIFQQLEEEENTFADNEFANQVTYGFLDTYLGLRYKFIKGIFTINPGISLHNYQLRDEQLGTTEVRKSWKLLPDFFATARLKKNETVNFRYQMTANYTDVNKLALGYVFDSYNALYRGNRNLENALYNDLSLSYHSFNMFNHTTVYAYAKYTHRQNPIKNTSVISGINQVHTPVNSNFADEVFAAMGEFSRSFGKVKGKLRANVNNAWYNTIVNGDASKSTSFTQEYEIAGSTNFKQGPNVDIGYKLAINEYNNNGAKNVFYTKQPYVKLEWQFLKGFLWNASYNYFLYQNKERTLNEYGILNGEISYQKPQGKWEYAISATNLLNTAYIYQDHFNEVYNSTSQYAIQPRYWMFGITYNL</sequence>
<protein>
    <submittedName>
        <fullName evidence="2">Carboxypeptidase-like regulatory domain-containing protein</fullName>
    </submittedName>
</protein>
<reference evidence="3" key="1">
    <citation type="journal article" date="2019" name="Int. J. Syst. Evol. Microbiol.">
        <title>The Global Catalogue of Microorganisms (GCM) 10K type strain sequencing project: providing services to taxonomists for standard genome sequencing and annotation.</title>
        <authorList>
            <consortium name="The Broad Institute Genomics Platform"/>
            <consortium name="The Broad Institute Genome Sequencing Center for Infectious Disease"/>
            <person name="Wu L."/>
            <person name="Ma J."/>
        </authorList>
    </citation>
    <scope>NUCLEOTIDE SEQUENCE [LARGE SCALE GENOMIC DNA]</scope>
    <source>
        <strain evidence="3">KCTC 42423</strain>
    </source>
</reference>
<gene>
    <name evidence="2" type="ORF">ACFSTE_11860</name>
</gene>
<keyword evidence="3" id="KW-1185">Reference proteome</keyword>
<name>A0ABW5N8D1_9FLAO</name>
<dbReference type="RefSeq" id="WP_378257065.1">
    <property type="nucleotide sequence ID" value="NZ_JBHSJV010000001.1"/>
</dbReference>
<dbReference type="SUPFAM" id="SSF56935">
    <property type="entry name" value="Porins"/>
    <property type="match status" value="1"/>
</dbReference>
<evidence type="ECO:0000313" key="2">
    <source>
        <dbReference type="EMBL" id="MFD2591523.1"/>
    </source>
</evidence>
<proteinExistence type="predicted"/>
<keyword evidence="1" id="KW-0732">Signal</keyword>
<organism evidence="2 3">
    <name type="scientific">Aquimarina hainanensis</name>
    <dbReference type="NCBI Taxonomy" id="1578017"/>
    <lineage>
        <taxon>Bacteria</taxon>
        <taxon>Pseudomonadati</taxon>
        <taxon>Bacteroidota</taxon>
        <taxon>Flavobacteriia</taxon>
        <taxon>Flavobacteriales</taxon>
        <taxon>Flavobacteriaceae</taxon>
        <taxon>Aquimarina</taxon>
    </lineage>
</organism>
<feature type="signal peptide" evidence="1">
    <location>
        <begin position="1"/>
        <end position="19"/>
    </location>
</feature>
<dbReference type="InterPro" id="IPR008969">
    <property type="entry name" value="CarboxyPept-like_regulatory"/>
</dbReference>